<dbReference type="KEGG" id="crs:FQB35_04665"/>
<evidence type="ECO:0000313" key="2">
    <source>
        <dbReference type="Proteomes" id="UP000324646"/>
    </source>
</evidence>
<evidence type="ECO:0000313" key="1">
    <source>
        <dbReference type="EMBL" id="QEK11711.1"/>
    </source>
</evidence>
<dbReference type="AlphaFoldDB" id="A0A5C0SC17"/>
<dbReference type="OrthoDB" id="1492299at2"/>
<gene>
    <name evidence="1" type="ORF">FQB35_04665</name>
</gene>
<organism evidence="1 2">
    <name type="scientific">Crassaminicella thermophila</name>
    <dbReference type="NCBI Taxonomy" id="2599308"/>
    <lineage>
        <taxon>Bacteria</taxon>
        <taxon>Bacillati</taxon>
        <taxon>Bacillota</taxon>
        <taxon>Clostridia</taxon>
        <taxon>Eubacteriales</taxon>
        <taxon>Clostridiaceae</taxon>
        <taxon>Crassaminicella</taxon>
    </lineage>
</organism>
<keyword evidence="2" id="KW-1185">Reference proteome</keyword>
<dbReference type="Proteomes" id="UP000324646">
    <property type="component" value="Chromosome"/>
</dbReference>
<reference evidence="1 2" key="1">
    <citation type="submission" date="2019-07" db="EMBL/GenBank/DDBJ databases">
        <title>Complete genome of Crassaminicella thermophila SY095.</title>
        <authorList>
            <person name="Li X."/>
        </authorList>
    </citation>
    <scope>NUCLEOTIDE SEQUENCE [LARGE SCALE GENOMIC DNA]</scope>
    <source>
        <strain evidence="1 2">SY095</strain>
    </source>
</reference>
<dbReference type="Pfam" id="PF14350">
    <property type="entry name" value="Beta_protein"/>
    <property type="match status" value="1"/>
</dbReference>
<protein>
    <recommendedName>
        <fullName evidence="3">Beta protein</fullName>
    </recommendedName>
</protein>
<dbReference type="RefSeq" id="WP_148808866.1">
    <property type="nucleotide sequence ID" value="NZ_CP042243.1"/>
</dbReference>
<name>A0A5C0SC17_CRATE</name>
<accession>A0A5C0SC17</accession>
<dbReference type="EMBL" id="CP042243">
    <property type="protein sequence ID" value="QEK11711.1"/>
    <property type="molecule type" value="Genomic_DNA"/>
</dbReference>
<proteinExistence type="predicted"/>
<evidence type="ECO:0008006" key="3">
    <source>
        <dbReference type="Google" id="ProtNLM"/>
    </source>
</evidence>
<sequence length="345" mass="40343">MTNKIYVPILKWKKGEQEALKMLNPDQKSRIIPLIEITDYEEPINIFECLNNCFQNPAYIDTTIAAQDDREFLIQIIKEFKRNNKNILPIIPFYDFPKTAKLLLPLVDRLAVRIPIPEDIDGPSYTNIFETIKDFKRGNNILIDVILDLNIITEKNEANRQFRELKYILEEFFIPETFYESIIISSTSFPENLSSISAGEKAVFNRYDIKLFNKILEMPMFKNLKNKLIYSDYGVTKFTDTELDFSKMRYGPLPKVKYTTMDQYIVLKGKRNNNTKKMVKSYRELANEVYESKYYFGEEFSFGDLEIKERANKNKGPGNSTNWVTIGANHHIAVVIEQLSKILEI</sequence>
<dbReference type="InterPro" id="IPR025683">
    <property type="entry name" value="Protein_beta"/>
</dbReference>